<sequence>MLSHFRMFAAYNNWANSLVYSSASHLAYDDYTRDLGAFFHSVHGTLNHLLFTDRIWMKRFAGEYTGSVKLDSIVSDDFEDLRLAREVEDQAIIAYIDSLSEAQLAGRFSYMRGNPPEQYNDSISKALAHLFNHQTHHRGQIHMMLTTLGRPSLEMDLIYFLRSDAGRPFA</sequence>
<organism evidence="4 5">
    <name type="scientific">Martelella alba</name>
    <dbReference type="NCBI Taxonomy" id="2590451"/>
    <lineage>
        <taxon>Bacteria</taxon>
        <taxon>Pseudomonadati</taxon>
        <taxon>Pseudomonadota</taxon>
        <taxon>Alphaproteobacteria</taxon>
        <taxon>Hyphomicrobiales</taxon>
        <taxon>Aurantimonadaceae</taxon>
        <taxon>Martelella</taxon>
    </lineage>
</organism>
<dbReference type="InterPro" id="IPR007837">
    <property type="entry name" value="DinB"/>
</dbReference>
<dbReference type="AlphaFoldDB" id="A0A506U7J0"/>
<gene>
    <name evidence="4" type="ORF">FJU08_13100</name>
</gene>
<protein>
    <submittedName>
        <fullName evidence="4">Damage-inducible protein DinB</fullName>
    </submittedName>
</protein>
<feature type="binding site" evidence="3">
    <location>
        <position position="48"/>
    </location>
    <ligand>
        <name>a divalent metal cation</name>
        <dbReference type="ChEBI" id="CHEBI:60240"/>
    </ligand>
</feature>
<dbReference type="RefSeq" id="WP_141149554.1">
    <property type="nucleotide sequence ID" value="NZ_VHLG01000008.1"/>
</dbReference>
<dbReference type="InterPro" id="IPR034660">
    <property type="entry name" value="DinB/YfiT-like"/>
</dbReference>
<name>A0A506U7J0_9HYPH</name>
<dbReference type="GO" id="GO:0046872">
    <property type="term" value="F:metal ion binding"/>
    <property type="evidence" value="ECO:0007669"/>
    <property type="project" value="UniProtKB-KW"/>
</dbReference>
<comment type="similarity">
    <text evidence="1">Belongs to the DinB family.</text>
</comment>
<dbReference type="OrthoDB" id="9807509at2"/>
<evidence type="ECO:0000256" key="2">
    <source>
        <dbReference type="ARBA" id="ARBA00022723"/>
    </source>
</evidence>
<dbReference type="EMBL" id="VHLG01000008">
    <property type="protein sequence ID" value="TPW29830.1"/>
    <property type="molecule type" value="Genomic_DNA"/>
</dbReference>
<evidence type="ECO:0000256" key="1">
    <source>
        <dbReference type="ARBA" id="ARBA00008635"/>
    </source>
</evidence>
<feature type="binding site" evidence="3">
    <location>
        <position position="133"/>
    </location>
    <ligand>
        <name>a divalent metal cation</name>
        <dbReference type="ChEBI" id="CHEBI:60240"/>
    </ligand>
</feature>
<dbReference type="Gene3D" id="1.20.120.450">
    <property type="entry name" value="dinb family like domain"/>
    <property type="match status" value="1"/>
</dbReference>
<comment type="caution">
    <text evidence="4">The sequence shown here is derived from an EMBL/GenBank/DDBJ whole genome shotgun (WGS) entry which is preliminary data.</text>
</comment>
<evidence type="ECO:0000313" key="5">
    <source>
        <dbReference type="Proteomes" id="UP000318801"/>
    </source>
</evidence>
<keyword evidence="5" id="KW-1185">Reference proteome</keyword>
<evidence type="ECO:0000313" key="4">
    <source>
        <dbReference type="EMBL" id="TPW29830.1"/>
    </source>
</evidence>
<dbReference type="Pfam" id="PF05163">
    <property type="entry name" value="DinB"/>
    <property type="match status" value="1"/>
</dbReference>
<reference evidence="4 5" key="1">
    <citation type="submission" date="2019-06" db="EMBL/GenBank/DDBJ databases">
        <authorList>
            <person name="Li M."/>
        </authorList>
    </citation>
    <scope>NUCLEOTIDE SEQUENCE [LARGE SCALE GENOMIC DNA]</scope>
    <source>
        <strain evidence="4 5">BGMRC2036</strain>
    </source>
</reference>
<accession>A0A506U7J0</accession>
<proteinExistence type="inferred from homology"/>
<dbReference type="SUPFAM" id="SSF109854">
    <property type="entry name" value="DinB/YfiT-like putative metalloenzymes"/>
    <property type="match status" value="1"/>
</dbReference>
<feature type="binding site" evidence="3">
    <location>
        <position position="137"/>
    </location>
    <ligand>
        <name>a divalent metal cation</name>
        <dbReference type="ChEBI" id="CHEBI:60240"/>
    </ligand>
</feature>
<keyword evidence="2 3" id="KW-0479">Metal-binding</keyword>
<dbReference type="PANTHER" id="PTHR37302:SF1">
    <property type="entry name" value="PROTEIN DINB"/>
    <property type="match status" value="1"/>
</dbReference>
<evidence type="ECO:0000256" key="3">
    <source>
        <dbReference type="PIRSR" id="PIRSR607837-1"/>
    </source>
</evidence>
<dbReference type="Proteomes" id="UP000318801">
    <property type="component" value="Unassembled WGS sequence"/>
</dbReference>
<dbReference type="PANTHER" id="PTHR37302">
    <property type="entry name" value="SLR1116 PROTEIN"/>
    <property type="match status" value="1"/>
</dbReference>